<dbReference type="RefSeq" id="WP_267776984.1">
    <property type="nucleotide sequence ID" value="NZ_JAPNKE010000002.1"/>
</dbReference>
<protein>
    <submittedName>
        <fullName evidence="1">Uncharacterized protein</fullName>
    </submittedName>
</protein>
<name>A0A9X3F245_9BACT</name>
<dbReference type="EMBL" id="JAPNKE010000002">
    <property type="protein sequence ID" value="MCY1013224.1"/>
    <property type="molecule type" value="Genomic_DNA"/>
</dbReference>
<dbReference type="AlphaFoldDB" id="A0A9X3F245"/>
<comment type="caution">
    <text evidence="1">The sequence shown here is derived from an EMBL/GenBank/DDBJ whole genome shotgun (WGS) entry which is preliminary data.</text>
</comment>
<organism evidence="1 2">
    <name type="scientific">Nannocystis pusilla</name>
    <dbReference type="NCBI Taxonomy" id="889268"/>
    <lineage>
        <taxon>Bacteria</taxon>
        <taxon>Pseudomonadati</taxon>
        <taxon>Myxococcota</taxon>
        <taxon>Polyangia</taxon>
        <taxon>Nannocystales</taxon>
        <taxon>Nannocystaceae</taxon>
        <taxon>Nannocystis</taxon>
    </lineage>
</organism>
<dbReference type="Proteomes" id="UP001150924">
    <property type="component" value="Unassembled WGS sequence"/>
</dbReference>
<reference evidence="1" key="1">
    <citation type="submission" date="2022-11" db="EMBL/GenBank/DDBJ databases">
        <title>Minimal conservation of predation-associated metabolite biosynthetic gene clusters underscores biosynthetic potential of Myxococcota including descriptions for ten novel species: Archangium lansinium sp. nov., Myxococcus landrumus sp. nov., Nannocystis bai.</title>
        <authorList>
            <person name="Ahearne A."/>
            <person name="Stevens C."/>
            <person name="Phillips K."/>
        </authorList>
    </citation>
    <scope>NUCLEOTIDE SEQUENCE</scope>
    <source>
        <strain evidence="1">Na p29</strain>
    </source>
</reference>
<gene>
    <name evidence="1" type="ORF">OV079_48385</name>
</gene>
<evidence type="ECO:0000313" key="2">
    <source>
        <dbReference type="Proteomes" id="UP001150924"/>
    </source>
</evidence>
<accession>A0A9X3F245</accession>
<sequence>MTAILTSPSRSAPTGLHRGRPFAAALVGVPPVLRRAGDPDVCDMA</sequence>
<keyword evidence="2" id="KW-1185">Reference proteome</keyword>
<proteinExistence type="predicted"/>
<evidence type="ECO:0000313" key="1">
    <source>
        <dbReference type="EMBL" id="MCY1013224.1"/>
    </source>
</evidence>